<dbReference type="PANTHER" id="PTHR37984:SF5">
    <property type="entry name" value="PROTEIN NYNRIN-LIKE"/>
    <property type="match status" value="1"/>
</dbReference>
<dbReference type="AlphaFoldDB" id="A0A4Y2CYP1"/>
<reference evidence="1 2" key="1">
    <citation type="journal article" date="2019" name="Sci. Rep.">
        <title>Orb-weaving spider Araneus ventricosus genome elucidates the spidroin gene catalogue.</title>
        <authorList>
            <person name="Kono N."/>
            <person name="Nakamura H."/>
            <person name="Ohtoshi R."/>
            <person name="Moran D.A.P."/>
            <person name="Shinohara A."/>
            <person name="Yoshida Y."/>
            <person name="Fujiwara M."/>
            <person name="Mori M."/>
            <person name="Tomita M."/>
            <person name="Arakawa K."/>
        </authorList>
    </citation>
    <scope>NUCLEOTIDE SEQUENCE [LARGE SCALE GENOMIC DNA]</scope>
</reference>
<evidence type="ECO:0008006" key="3">
    <source>
        <dbReference type="Google" id="ProtNLM"/>
    </source>
</evidence>
<dbReference type="InterPro" id="IPR043502">
    <property type="entry name" value="DNA/RNA_pol_sf"/>
</dbReference>
<gene>
    <name evidence="1" type="ORF">AVEN_57404_1</name>
</gene>
<accession>A0A4Y2CYP1</accession>
<keyword evidence="2" id="KW-1185">Reference proteome</keyword>
<dbReference type="SUPFAM" id="SSF56672">
    <property type="entry name" value="DNA/RNA polymerases"/>
    <property type="match status" value="1"/>
</dbReference>
<comment type="caution">
    <text evidence="1">The sequence shown here is derived from an EMBL/GenBank/DDBJ whole genome shotgun (WGS) entry which is preliminary data.</text>
</comment>
<dbReference type="PANTHER" id="PTHR37984">
    <property type="entry name" value="PROTEIN CBG26694"/>
    <property type="match status" value="1"/>
</dbReference>
<protein>
    <recommendedName>
        <fullName evidence="3">Transposon Ty3-I Gag-Pol polyprotein</fullName>
    </recommendedName>
</protein>
<dbReference type="InterPro" id="IPR050951">
    <property type="entry name" value="Retrovirus_Pol_polyprotein"/>
</dbReference>
<dbReference type="EMBL" id="BGPR01000262">
    <property type="protein sequence ID" value="GBM08848.1"/>
    <property type="molecule type" value="Genomic_DNA"/>
</dbReference>
<name>A0A4Y2CYP1_ARAVE</name>
<dbReference type="GO" id="GO:0071897">
    <property type="term" value="P:DNA biosynthetic process"/>
    <property type="evidence" value="ECO:0007669"/>
    <property type="project" value="UniProtKB-ARBA"/>
</dbReference>
<evidence type="ECO:0000313" key="2">
    <source>
        <dbReference type="Proteomes" id="UP000499080"/>
    </source>
</evidence>
<organism evidence="1 2">
    <name type="scientific">Araneus ventricosus</name>
    <name type="common">Orbweaver spider</name>
    <name type="synonym">Epeira ventricosa</name>
    <dbReference type="NCBI Taxonomy" id="182803"/>
    <lineage>
        <taxon>Eukaryota</taxon>
        <taxon>Metazoa</taxon>
        <taxon>Ecdysozoa</taxon>
        <taxon>Arthropoda</taxon>
        <taxon>Chelicerata</taxon>
        <taxon>Arachnida</taxon>
        <taxon>Araneae</taxon>
        <taxon>Araneomorphae</taxon>
        <taxon>Entelegynae</taxon>
        <taxon>Araneoidea</taxon>
        <taxon>Araneidae</taxon>
        <taxon>Araneus</taxon>
    </lineage>
</organism>
<proteinExistence type="predicted"/>
<dbReference type="OrthoDB" id="6435384at2759"/>
<dbReference type="Gene3D" id="3.10.10.10">
    <property type="entry name" value="HIV Type 1 Reverse Transcriptase, subunit A, domain 1"/>
    <property type="match status" value="1"/>
</dbReference>
<evidence type="ECO:0000313" key="1">
    <source>
        <dbReference type="EMBL" id="GBM08848.1"/>
    </source>
</evidence>
<dbReference type="Proteomes" id="UP000499080">
    <property type="component" value="Unassembled WGS sequence"/>
</dbReference>
<sequence length="181" mass="20910">MEDGMSKEVHVNEIRPYIARVQQVGLVFEQDEDFGDLHYSPADSIRKSQIDIWEHIRKMEGVLSFQQRAELSDVLRKYSDVFSCKPGHATVEGHSVRVTPDCCPKRLNLYRVPIALQDEVDRQIKELLELDLIEQSDSDWAHPVVCVAKNGSVRLCIDFRLLNSFTIPDAYPMKMEEIYTK</sequence>